<dbReference type="GO" id="GO:0003676">
    <property type="term" value="F:nucleic acid binding"/>
    <property type="evidence" value="ECO:0007669"/>
    <property type="project" value="InterPro"/>
</dbReference>
<name>A0A0F9H755_9ZZZZ</name>
<dbReference type="Gene3D" id="3.40.1350.10">
    <property type="match status" value="1"/>
</dbReference>
<dbReference type="EMBL" id="LAZR01015887">
    <property type="protein sequence ID" value="KKM06919.1"/>
    <property type="molecule type" value="Genomic_DNA"/>
</dbReference>
<comment type="caution">
    <text evidence="1">The sequence shown here is derived from an EMBL/GenBank/DDBJ whole genome shotgun (WGS) entry which is preliminary data.</text>
</comment>
<protein>
    <recommendedName>
        <fullName evidence="2">VRR-NUC domain-containing protein</fullName>
    </recommendedName>
</protein>
<dbReference type="AlphaFoldDB" id="A0A0F9H755"/>
<reference evidence="1" key="1">
    <citation type="journal article" date="2015" name="Nature">
        <title>Complex archaea that bridge the gap between prokaryotes and eukaryotes.</title>
        <authorList>
            <person name="Spang A."/>
            <person name="Saw J.H."/>
            <person name="Jorgensen S.L."/>
            <person name="Zaremba-Niedzwiedzka K."/>
            <person name="Martijn J."/>
            <person name="Lind A.E."/>
            <person name="van Eijk R."/>
            <person name="Schleper C."/>
            <person name="Guy L."/>
            <person name="Ettema T.J."/>
        </authorList>
    </citation>
    <scope>NUCLEOTIDE SEQUENCE</scope>
</reference>
<sequence length="116" mass="13409">MTERQLQQSIVEYLDLNENPAVFDYFHVPSTFSNPQFGKLMKLMGAKAGVSDLVFDIRGRIVYVEIKHKGYLTQVQKGWREWARKRSAAYFLVRSVAEMEIVLETNNVPIRARAVT</sequence>
<gene>
    <name evidence="1" type="ORF">LCGC14_1739140</name>
</gene>
<evidence type="ECO:0008006" key="2">
    <source>
        <dbReference type="Google" id="ProtNLM"/>
    </source>
</evidence>
<accession>A0A0F9H755</accession>
<evidence type="ECO:0000313" key="1">
    <source>
        <dbReference type="EMBL" id="KKM06919.1"/>
    </source>
</evidence>
<organism evidence="1">
    <name type="scientific">marine sediment metagenome</name>
    <dbReference type="NCBI Taxonomy" id="412755"/>
    <lineage>
        <taxon>unclassified sequences</taxon>
        <taxon>metagenomes</taxon>
        <taxon>ecological metagenomes</taxon>
    </lineage>
</organism>
<proteinExistence type="predicted"/>
<dbReference type="InterPro" id="IPR011856">
    <property type="entry name" value="tRNA_endonuc-like_dom_sf"/>
</dbReference>